<dbReference type="InterPro" id="IPR027417">
    <property type="entry name" value="P-loop_NTPase"/>
</dbReference>
<proteinExistence type="predicted"/>
<dbReference type="Gene3D" id="1.10.8.60">
    <property type="match status" value="1"/>
</dbReference>
<name>A0A8H6C2L6_CANAX</name>
<reference evidence="3 4" key="1">
    <citation type="submission" date="2020-03" db="EMBL/GenBank/DDBJ databases">
        <title>FDA dAtabase for Regulatory Grade micrObial Sequences (FDA-ARGOS): Supporting development and validation of Infectious Disease Dx tests.</title>
        <authorList>
            <person name="Campos J."/>
            <person name="Goldberg B."/>
            <person name="Tallon L."/>
            <person name="Sadzewicz L."/>
            <person name="Vavikolanu K."/>
            <person name="Mehta A."/>
            <person name="Aluvathingal J."/>
            <person name="Nadendla S."/>
            <person name="Nandy P."/>
            <person name="Geyer C."/>
            <person name="Yan Y."/>
            <person name="Sichtig H."/>
        </authorList>
    </citation>
    <scope>NUCLEOTIDE SEQUENCE [LARGE SCALE GENOMIC DNA]</scope>
    <source>
        <strain evidence="3 4">FDAARGOS_656</strain>
    </source>
</reference>
<feature type="compositionally biased region" description="Basic and acidic residues" evidence="2">
    <location>
        <begin position="459"/>
        <end position="476"/>
    </location>
</feature>
<dbReference type="AlphaFoldDB" id="A0A8H6C2L6"/>
<gene>
    <name evidence="3" type="ORF">FOB64_000890</name>
</gene>
<evidence type="ECO:0000313" key="3">
    <source>
        <dbReference type="EMBL" id="KAF6071935.1"/>
    </source>
</evidence>
<sequence>MGYTVQELNAANSMDTLPQASGGKPSCLIIDEIDSLANINDVVKVLNDLVQEIEAKKKSKKKDIFLNRPIICIANDIYSQQSNRFGPNPMEKLRPISEIIQFRKPTTSKTSSGAKTGGNAIKSVKDYLMQINKQENMGLDHQEIGDIVEICEGDIRACINHMQFNSRIVDTIERRISKDTHLIDRQLSWFAMTDQLFKRDPQLSKEENLARLFDGFMNGEGRALASNSGTFDRVLKGIFDKYLDTVHIQDDSLIKPCELSDWISYQSRFTRINETNEYSPLVLLKASSLFSDIRVQPGNQTLIPNAKNLDFEHSQLLKSNKNIIRSIENRLSVQMRVALGMNAENAASLVLPCLAKILSPHMSAKVKSDLNVTEKKCLERIAGLVKELDLSLEYSKDLETGLSSLKLNPDLDSLTIYDNYLTTIPAASVVKQTQLRRQSLFPLITAELDRIDVSKKSVKRSLEENTKESNNGDKAAKRSKTLATTSLNFFKGRYEEVNSKTHTANTDEGSSDGDKEFKTSRIWVKYNEGFSNAVEFDYLLVDFTDMVSILSAYYELNKRYKHIDYLFINAAQGVYGGIDWTGAVLEVLQSPIEAVTNPTYKLQKVGVESGDKLGLVFQANVFGPYYFIHRIKHLLKMVGK</sequence>
<dbReference type="PANTHER" id="PTHR23389">
    <property type="entry name" value="CHROMOSOME TRANSMISSION FIDELITY FACTOR 18"/>
    <property type="match status" value="1"/>
</dbReference>
<comment type="caution">
    <text evidence="3">The sequence shown here is derived from an EMBL/GenBank/DDBJ whole genome shotgun (WGS) entry which is preliminary data.</text>
</comment>
<dbReference type="SUPFAM" id="SSF52540">
    <property type="entry name" value="P-loop containing nucleoside triphosphate hydrolases"/>
    <property type="match status" value="1"/>
</dbReference>
<organism evidence="3 4">
    <name type="scientific">Candida albicans</name>
    <name type="common">Yeast</name>
    <dbReference type="NCBI Taxonomy" id="5476"/>
    <lineage>
        <taxon>Eukaryota</taxon>
        <taxon>Fungi</taxon>
        <taxon>Dikarya</taxon>
        <taxon>Ascomycota</taxon>
        <taxon>Saccharomycotina</taxon>
        <taxon>Pichiomycetes</taxon>
        <taxon>Debaryomycetaceae</taxon>
        <taxon>Candida/Lodderomyces clade</taxon>
        <taxon>Candida</taxon>
    </lineage>
</organism>
<dbReference type="EMBL" id="JABWAD010000010">
    <property type="protein sequence ID" value="KAF6071935.1"/>
    <property type="molecule type" value="Genomic_DNA"/>
</dbReference>
<accession>A0A8H6C2L6</accession>
<protein>
    <submittedName>
        <fullName evidence="3">Uncharacterized protein</fullName>
    </submittedName>
</protein>
<feature type="coiled-coil region" evidence="1">
    <location>
        <begin position="36"/>
        <end position="63"/>
    </location>
</feature>
<dbReference type="Proteomes" id="UP000536275">
    <property type="component" value="Unassembled WGS sequence"/>
</dbReference>
<dbReference type="GO" id="GO:0003677">
    <property type="term" value="F:DNA binding"/>
    <property type="evidence" value="ECO:0007669"/>
    <property type="project" value="TreeGrafter"/>
</dbReference>
<dbReference type="Gene3D" id="3.40.50.300">
    <property type="entry name" value="P-loop containing nucleotide triphosphate hydrolases"/>
    <property type="match status" value="1"/>
</dbReference>
<dbReference type="PANTHER" id="PTHR23389:SF3">
    <property type="entry name" value="CHROMOSOME TRANSMISSION FIDELITY PROTEIN 18 HOMOLOG"/>
    <property type="match status" value="1"/>
</dbReference>
<dbReference type="GO" id="GO:0005634">
    <property type="term" value="C:nucleus"/>
    <property type="evidence" value="ECO:0007669"/>
    <property type="project" value="TreeGrafter"/>
</dbReference>
<keyword evidence="1" id="KW-0175">Coiled coil</keyword>
<feature type="region of interest" description="Disordered" evidence="2">
    <location>
        <begin position="459"/>
        <end position="478"/>
    </location>
</feature>
<evidence type="ECO:0000313" key="4">
    <source>
        <dbReference type="Proteomes" id="UP000536275"/>
    </source>
</evidence>
<evidence type="ECO:0000256" key="1">
    <source>
        <dbReference type="SAM" id="Coils"/>
    </source>
</evidence>
<dbReference type="Gene3D" id="3.40.50.720">
    <property type="entry name" value="NAD(P)-binding Rossmann-like Domain"/>
    <property type="match status" value="1"/>
</dbReference>
<evidence type="ECO:0000256" key="2">
    <source>
        <dbReference type="SAM" id="MobiDB-lite"/>
    </source>
</evidence>